<dbReference type="RefSeq" id="WP_272143909.1">
    <property type="nucleotide sequence ID" value="NZ_JAQNDM010000002.1"/>
</dbReference>
<dbReference type="PROSITE" id="PS51257">
    <property type="entry name" value="PROKAR_LIPOPROTEIN"/>
    <property type="match status" value="1"/>
</dbReference>
<name>A0ABT5DIT5_9BACT</name>
<evidence type="ECO:0000313" key="1">
    <source>
        <dbReference type="EMBL" id="MDC0713576.1"/>
    </source>
</evidence>
<reference evidence="1 2" key="1">
    <citation type="submission" date="2022-11" db="EMBL/GenBank/DDBJ databases">
        <title>Minimal conservation of predation-associated metabolite biosynthetic gene clusters underscores biosynthetic potential of Myxococcota including descriptions for ten novel species: Archangium lansinium sp. nov., Myxococcus landrumus sp. nov., Nannocystis bai.</title>
        <authorList>
            <person name="Ahearne A."/>
            <person name="Stevens C."/>
            <person name="Dowd S."/>
        </authorList>
    </citation>
    <scope>NUCLEOTIDE SEQUENCE [LARGE SCALE GENOMIC DNA]</scope>
    <source>
        <strain evidence="1 2">NCWAL01</strain>
    </source>
</reference>
<sequence>MRLSQASLWLSTLLVFGGCGGDDPSETPQLSEVTVTCTPSSVVAGQSAECTASAKDQDGQPFSVSSYAWTSTVSSVATVNTKGQVTTVTAGSTAIQASATASGVTRQGQATLTVTQVPEPLPTVHASNITSNETWLAANNPHLVRGQIALTGTPAPTLTLEKGVVIRFEADAELRVLQGAILAQGTQDAGIRMVLDPGAAGVKWRGLVFAHKDSVSQLEHVALSECGGASGAGGCIVIQDQAAPVLRDVTVQRSGTSGVLVAQDGSGFGASSARLNVSDSQGYAVRMGSNQADTLPTGGTFSGNQPNAIELRGNVARSQTWRHLGIPYDVPAQVDVSGTPTPTLTLSAGVVLRFGRASALAIGENGLGELVVDGTAAAPILFTADAAAPQPGHWYGVHLQPRTSSSTRLSHVTIEYAGAERPAGRAGRGNLNIYGNSAGGGARPILNNVIVQKSSHYGVFLQEDGAFGPGSALLTSRDNGGYAIALEGNFVGSIPQGGVFSGNAINAVEILYGGVRETQTWSNLGIPYVLNETLEVGSANSPKLTLTPGTELRFALDKALIVGQTRPGTLSAEGTATAPIRFVPNTETPARGHWRGLYFWQAEGSRLDYTVVTHGGALGNPGRGNVNIFRELGAFLTNSVLNDSLNCAVTRSGGGHTGSTPVTTDYTLSTYGNSFSGNESRQCAN</sequence>
<organism evidence="1 2">
    <name type="scientific">Stigmatella ashevillensis</name>
    <dbReference type="NCBI Taxonomy" id="2995309"/>
    <lineage>
        <taxon>Bacteria</taxon>
        <taxon>Pseudomonadati</taxon>
        <taxon>Myxococcota</taxon>
        <taxon>Myxococcia</taxon>
        <taxon>Myxococcales</taxon>
        <taxon>Cystobacterineae</taxon>
        <taxon>Archangiaceae</taxon>
        <taxon>Stigmatella</taxon>
    </lineage>
</organism>
<evidence type="ECO:0008006" key="3">
    <source>
        <dbReference type="Google" id="ProtNLM"/>
    </source>
</evidence>
<accession>A0ABT5DIT5</accession>
<comment type="caution">
    <text evidence="1">The sequence shown here is derived from an EMBL/GenBank/DDBJ whole genome shotgun (WGS) entry which is preliminary data.</text>
</comment>
<gene>
    <name evidence="1" type="ORF">POL68_34240</name>
</gene>
<dbReference type="EMBL" id="JAQNDM010000002">
    <property type="protein sequence ID" value="MDC0713576.1"/>
    <property type="molecule type" value="Genomic_DNA"/>
</dbReference>
<proteinExistence type="predicted"/>
<dbReference type="Proteomes" id="UP001221838">
    <property type="component" value="Unassembled WGS sequence"/>
</dbReference>
<keyword evidence="2" id="KW-1185">Reference proteome</keyword>
<protein>
    <recommendedName>
        <fullName evidence="3">Ig-like domain (Group 2)</fullName>
    </recommendedName>
</protein>
<evidence type="ECO:0000313" key="2">
    <source>
        <dbReference type="Proteomes" id="UP001221838"/>
    </source>
</evidence>
<dbReference type="InterPro" id="IPR008964">
    <property type="entry name" value="Invasin/intimin_cell_adhesion"/>
</dbReference>
<dbReference type="SUPFAM" id="SSF49373">
    <property type="entry name" value="Invasin/intimin cell-adhesion fragments"/>
    <property type="match status" value="1"/>
</dbReference>
<dbReference type="Gene3D" id="2.60.40.1080">
    <property type="match status" value="1"/>
</dbReference>